<accession>A0A0D8J964</accession>
<dbReference type="STRING" id="1544798.LH29_13500"/>
<evidence type="ECO:0000313" key="2">
    <source>
        <dbReference type="EMBL" id="KJF43264.1"/>
    </source>
</evidence>
<dbReference type="Proteomes" id="UP000032544">
    <property type="component" value="Unassembled WGS sequence"/>
</dbReference>
<evidence type="ECO:0000313" key="3">
    <source>
        <dbReference type="Proteomes" id="UP000032544"/>
    </source>
</evidence>
<protein>
    <recommendedName>
        <fullName evidence="4">DUF4230 domain-containing protein</fullName>
    </recommendedName>
</protein>
<evidence type="ECO:0000256" key="1">
    <source>
        <dbReference type="SAM" id="Phobius"/>
    </source>
</evidence>
<dbReference type="RefSeq" id="WP_045030463.1">
    <property type="nucleotide sequence ID" value="NZ_JRHC01000003.1"/>
</dbReference>
<dbReference type="PATRIC" id="fig|1544798.3.peg.2860"/>
<evidence type="ECO:0008006" key="4">
    <source>
        <dbReference type="Google" id="ProtNLM"/>
    </source>
</evidence>
<sequence length="206" mass="23934">METLIFLGILIGLAAGIFGTIYYYKNRNEKQLHDQSVILLDKIKQVCKLITVEGEFSELYTHRDEKQLFFKLFQTEKRALLIVKAKVMIGFDLTKINIDINPHKKLVELSRFPEPEILSIDSDLEYYDIQKGIINKINESDLTNMNKRSKEFIREKVEESHLVQIAKDQATDTIALVQQLIESVGWQFEAEHRKISAAKVKHLLKD</sequence>
<dbReference type="OrthoDB" id="669131at2"/>
<proteinExistence type="predicted"/>
<reference evidence="2 3" key="1">
    <citation type="submission" date="2014-09" db="EMBL/GenBank/DDBJ databases">
        <title>Draft Genome Sequence of Draconibacterium sp. JN14CK-3.</title>
        <authorList>
            <person name="Dong C."/>
            <person name="Lai Q."/>
            <person name="Shao Z."/>
        </authorList>
    </citation>
    <scope>NUCLEOTIDE SEQUENCE [LARGE SCALE GENOMIC DNA]</scope>
    <source>
        <strain evidence="2 3">JN14CK-3</strain>
    </source>
</reference>
<keyword evidence="1" id="KW-1133">Transmembrane helix</keyword>
<name>A0A0D8J964_9BACT</name>
<comment type="caution">
    <text evidence="2">The sequence shown here is derived from an EMBL/GenBank/DDBJ whole genome shotgun (WGS) entry which is preliminary data.</text>
</comment>
<keyword evidence="3" id="KW-1185">Reference proteome</keyword>
<dbReference type="AlphaFoldDB" id="A0A0D8J964"/>
<organism evidence="2 3">
    <name type="scientific">Draconibacterium sediminis</name>
    <dbReference type="NCBI Taxonomy" id="1544798"/>
    <lineage>
        <taxon>Bacteria</taxon>
        <taxon>Pseudomonadati</taxon>
        <taxon>Bacteroidota</taxon>
        <taxon>Bacteroidia</taxon>
        <taxon>Marinilabiliales</taxon>
        <taxon>Prolixibacteraceae</taxon>
        <taxon>Draconibacterium</taxon>
    </lineage>
</organism>
<feature type="transmembrane region" description="Helical" evidence="1">
    <location>
        <begin position="6"/>
        <end position="24"/>
    </location>
</feature>
<dbReference type="InterPro" id="IPR025324">
    <property type="entry name" value="DUF4230"/>
</dbReference>
<dbReference type="Pfam" id="PF14014">
    <property type="entry name" value="DUF4230"/>
    <property type="match status" value="1"/>
</dbReference>
<keyword evidence="1" id="KW-0472">Membrane</keyword>
<gene>
    <name evidence="2" type="ORF">LH29_13500</name>
</gene>
<keyword evidence="1" id="KW-0812">Transmembrane</keyword>
<dbReference type="EMBL" id="JRHC01000003">
    <property type="protein sequence ID" value="KJF43264.1"/>
    <property type="molecule type" value="Genomic_DNA"/>
</dbReference>